<proteinExistence type="predicted"/>
<reference evidence="1" key="1">
    <citation type="submission" date="2019-08" db="EMBL/GenBank/DDBJ databases">
        <authorList>
            <person name="Kucharzyk K."/>
            <person name="Murdoch R.W."/>
            <person name="Higgins S."/>
            <person name="Loffler F."/>
        </authorList>
    </citation>
    <scope>NUCLEOTIDE SEQUENCE</scope>
</reference>
<accession>A0A645FS61</accession>
<sequence>MAFPVDTATLRFFLSGHQTGKGRFAGAIRTDKADHFPFIDAEKSPVDDILIVPRILER</sequence>
<name>A0A645FS61_9ZZZZ</name>
<evidence type="ECO:0000313" key="1">
    <source>
        <dbReference type="EMBL" id="MPN14913.1"/>
    </source>
</evidence>
<dbReference type="EMBL" id="VSSQ01061605">
    <property type="protein sequence ID" value="MPN14913.1"/>
    <property type="molecule type" value="Genomic_DNA"/>
</dbReference>
<gene>
    <name evidence="1" type="ORF">SDC9_162242</name>
</gene>
<comment type="caution">
    <text evidence="1">The sequence shown here is derived from an EMBL/GenBank/DDBJ whole genome shotgun (WGS) entry which is preliminary data.</text>
</comment>
<protein>
    <submittedName>
        <fullName evidence="1">Uncharacterized protein</fullName>
    </submittedName>
</protein>
<organism evidence="1">
    <name type="scientific">bioreactor metagenome</name>
    <dbReference type="NCBI Taxonomy" id="1076179"/>
    <lineage>
        <taxon>unclassified sequences</taxon>
        <taxon>metagenomes</taxon>
        <taxon>ecological metagenomes</taxon>
    </lineage>
</organism>
<dbReference type="AlphaFoldDB" id="A0A645FS61"/>